<accession>A0A1L9NXR5</accession>
<protein>
    <submittedName>
        <fullName evidence="1">Uncharacterized protein</fullName>
    </submittedName>
</protein>
<dbReference type="EMBL" id="MLCB01000122">
    <property type="protein sequence ID" value="OJI94049.1"/>
    <property type="molecule type" value="Genomic_DNA"/>
</dbReference>
<evidence type="ECO:0000313" key="1">
    <source>
        <dbReference type="EMBL" id="OJI94049.1"/>
    </source>
</evidence>
<proteinExistence type="predicted"/>
<dbReference type="Proteomes" id="UP000184514">
    <property type="component" value="Unassembled WGS sequence"/>
</dbReference>
<sequence>MTSPFWGNCPGLGDGLGFCEQRQGGAGTKPFPDMLLA</sequence>
<dbReference type="AlphaFoldDB" id="A0A1L9NXR5"/>
<name>A0A1L9NXR5_9RHOB</name>
<evidence type="ECO:0000313" key="2">
    <source>
        <dbReference type="Proteomes" id="UP000184514"/>
    </source>
</evidence>
<reference evidence="1 2" key="1">
    <citation type="submission" date="2016-10" db="EMBL/GenBank/DDBJ databases">
        <title>Genome sequence of Planktotalea frisia SH6-1.</title>
        <authorList>
            <person name="Poehlein A."/>
            <person name="Bakenhus I."/>
            <person name="Voget S."/>
            <person name="Brinkhoff T."/>
            <person name="Simon M."/>
        </authorList>
    </citation>
    <scope>NUCLEOTIDE SEQUENCE [LARGE SCALE GENOMIC DNA]</scope>
    <source>
        <strain evidence="1 2">SH6-1</strain>
    </source>
</reference>
<keyword evidence="2" id="KW-1185">Reference proteome</keyword>
<gene>
    <name evidence="1" type="ORF">PFRI_17240</name>
</gene>
<organism evidence="1 2">
    <name type="scientific">Planktotalea frisia</name>
    <dbReference type="NCBI Taxonomy" id="696762"/>
    <lineage>
        <taxon>Bacteria</taxon>
        <taxon>Pseudomonadati</taxon>
        <taxon>Pseudomonadota</taxon>
        <taxon>Alphaproteobacteria</taxon>
        <taxon>Rhodobacterales</taxon>
        <taxon>Paracoccaceae</taxon>
        <taxon>Planktotalea</taxon>
    </lineage>
</organism>
<comment type="caution">
    <text evidence="1">The sequence shown here is derived from an EMBL/GenBank/DDBJ whole genome shotgun (WGS) entry which is preliminary data.</text>
</comment>